<sequence>MNNEIINSQQDKENEPDKQADVEIISTDISKYVRLGWWIVVLGFGGSMIWASVAPLDKGVPLNGKVSVSTNRKAVQYQDGGTVDAILVKEGAIVKAGDVLVRMNSIQAKANAETNRIQYYIAKATEARLVAERDDSDNIEFPKILKDAAEIPRISSYLEAQKEVFFSRRSTLKSELSAIAENINGLVSQTKGLQASRKNKLEQLTFINEQLVGIRELEKEGYVARNRLLELEQTAAQINATISADIGNIARSNSQVAELKLEKLKRQQQYKEDVREQLSQAQKQADALASQLTGLDYDLDNVLVRSPASGTVVGLNVFTKGAVLSPGFKIMDIVPSDDFLVVEGQLPVHLIDKVSSGLPVDLMFTAFNRNLTPHVAGEVTQISADRLIDDITGLPYYQLIAKVSPEGLEMLPNLKIRPGMPVEMFVKTGERTMMNYLLKPIIDRLQLAMSEE</sequence>
<dbReference type="InterPro" id="IPR050739">
    <property type="entry name" value="MFP"/>
</dbReference>
<dbReference type="EMBL" id="LAZR01000709">
    <property type="protein sequence ID" value="KKN59974.1"/>
    <property type="molecule type" value="Genomic_DNA"/>
</dbReference>
<dbReference type="Pfam" id="PF25994">
    <property type="entry name" value="HH_AprE"/>
    <property type="match status" value="1"/>
</dbReference>
<evidence type="ECO:0000256" key="6">
    <source>
        <dbReference type="ARBA" id="ARBA00022692"/>
    </source>
</evidence>
<feature type="transmembrane region" description="Helical" evidence="10">
    <location>
        <begin position="35"/>
        <end position="53"/>
    </location>
</feature>
<evidence type="ECO:0000256" key="4">
    <source>
        <dbReference type="ARBA" id="ARBA00022475"/>
    </source>
</evidence>
<feature type="domain" description="AprE-like beta-barrel" evidence="12">
    <location>
        <begin position="340"/>
        <end position="429"/>
    </location>
</feature>
<evidence type="ECO:0000256" key="5">
    <source>
        <dbReference type="ARBA" id="ARBA00022519"/>
    </source>
</evidence>
<accession>A0A0F9RYQ5</accession>
<reference evidence="13" key="1">
    <citation type="journal article" date="2015" name="Nature">
        <title>Complex archaea that bridge the gap between prokaryotes and eukaryotes.</title>
        <authorList>
            <person name="Spang A."/>
            <person name="Saw J.H."/>
            <person name="Jorgensen S.L."/>
            <person name="Zaremba-Niedzwiedzka K."/>
            <person name="Martijn J."/>
            <person name="Lind A.E."/>
            <person name="van Eijk R."/>
            <person name="Schleper C."/>
            <person name="Guy L."/>
            <person name="Ettema T.J."/>
        </authorList>
    </citation>
    <scope>NUCLEOTIDE SEQUENCE</scope>
</reference>
<dbReference type="PANTHER" id="PTHR30386:SF17">
    <property type="entry name" value="ALKALINE PROTEASE SECRETION PROTEIN APRE"/>
    <property type="match status" value="1"/>
</dbReference>
<keyword evidence="8 10" id="KW-0472">Membrane</keyword>
<evidence type="ECO:0000256" key="8">
    <source>
        <dbReference type="ARBA" id="ARBA00023136"/>
    </source>
</evidence>
<evidence type="ECO:0000256" key="2">
    <source>
        <dbReference type="ARBA" id="ARBA00009477"/>
    </source>
</evidence>
<protein>
    <submittedName>
        <fullName evidence="13">Uncharacterized protein</fullName>
    </submittedName>
</protein>
<name>A0A0F9RYQ5_9ZZZZ</name>
<dbReference type="InterPro" id="IPR010129">
    <property type="entry name" value="T1SS_HlyD"/>
</dbReference>
<comment type="similarity">
    <text evidence="2">Belongs to the membrane fusion protein (MFP) (TC 8.A.1) family.</text>
</comment>
<comment type="subcellular location">
    <subcellularLocation>
        <location evidence="1">Cell inner membrane</location>
        <topology evidence="1">Single-pass membrane protein</topology>
    </subcellularLocation>
</comment>
<evidence type="ECO:0000256" key="3">
    <source>
        <dbReference type="ARBA" id="ARBA00022448"/>
    </source>
</evidence>
<dbReference type="InterPro" id="IPR058781">
    <property type="entry name" value="HH_AprE-like"/>
</dbReference>
<keyword evidence="9" id="KW-0175">Coiled coil</keyword>
<evidence type="ECO:0000256" key="7">
    <source>
        <dbReference type="ARBA" id="ARBA00022989"/>
    </source>
</evidence>
<feature type="coiled-coil region" evidence="9">
    <location>
        <begin position="261"/>
        <end position="291"/>
    </location>
</feature>
<dbReference type="PRINTS" id="PR01490">
    <property type="entry name" value="RTXTOXIND"/>
</dbReference>
<dbReference type="Pfam" id="PF26002">
    <property type="entry name" value="Beta-barrel_AprE"/>
    <property type="match status" value="1"/>
</dbReference>
<keyword evidence="6 10" id="KW-0812">Transmembrane</keyword>
<evidence type="ECO:0000259" key="12">
    <source>
        <dbReference type="Pfam" id="PF26002"/>
    </source>
</evidence>
<dbReference type="InterPro" id="IPR058982">
    <property type="entry name" value="Beta-barrel_AprE"/>
</dbReference>
<dbReference type="GO" id="GO:0005886">
    <property type="term" value="C:plasma membrane"/>
    <property type="evidence" value="ECO:0007669"/>
    <property type="project" value="UniProtKB-SubCell"/>
</dbReference>
<keyword evidence="4" id="KW-1003">Cell membrane</keyword>
<keyword evidence="3" id="KW-0813">Transport</keyword>
<evidence type="ECO:0000313" key="13">
    <source>
        <dbReference type="EMBL" id="KKN59974.1"/>
    </source>
</evidence>
<dbReference type="PANTHER" id="PTHR30386">
    <property type="entry name" value="MEMBRANE FUSION SUBUNIT OF EMRAB-TOLC MULTIDRUG EFFLUX PUMP"/>
    <property type="match status" value="1"/>
</dbReference>
<proteinExistence type="inferred from homology"/>
<keyword evidence="5" id="KW-0997">Cell inner membrane</keyword>
<dbReference type="Gene3D" id="2.40.50.100">
    <property type="match status" value="1"/>
</dbReference>
<evidence type="ECO:0000259" key="11">
    <source>
        <dbReference type="Pfam" id="PF25994"/>
    </source>
</evidence>
<organism evidence="13">
    <name type="scientific">marine sediment metagenome</name>
    <dbReference type="NCBI Taxonomy" id="412755"/>
    <lineage>
        <taxon>unclassified sequences</taxon>
        <taxon>metagenomes</taxon>
        <taxon>ecological metagenomes</taxon>
    </lineage>
</organism>
<dbReference type="GO" id="GO:0015031">
    <property type="term" value="P:protein transport"/>
    <property type="evidence" value="ECO:0007669"/>
    <property type="project" value="InterPro"/>
</dbReference>
<comment type="caution">
    <text evidence="13">The sequence shown here is derived from an EMBL/GenBank/DDBJ whole genome shotgun (WGS) entry which is preliminary data.</text>
</comment>
<evidence type="ECO:0000256" key="1">
    <source>
        <dbReference type="ARBA" id="ARBA00004377"/>
    </source>
</evidence>
<feature type="domain" description="AprE-like long alpha-helical hairpin" evidence="11">
    <location>
        <begin position="108"/>
        <end position="295"/>
    </location>
</feature>
<dbReference type="AlphaFoldDB" id="A0A0F9RYQ5"/>
<keyword evidence="7 10" id="KW-1133">Transmembrane helix</keyword>
<evidence type="ECO:0000256" key="10">
    <source>
        <dbReference type="SAM" id="Phobius"/>
    </source>
</evidence>
<dbReference type="NCBIfam" id="TIGR01843">
    <property type="entry name" value="type_I_hlyD"/>
    <property type="match status" value="1"/>
</dbReference>
<gene>
    <name evidence="13" type="ORF">LCGC14_0536580</name>
</gene>
<evidence type="ECO:0000256" key="9">
    <source>
        <dbReference type="SAM" id="Coils"/>
    </source>
</evidence>